<organism evidence="3 4">
    <name type="scientific">Pseudomonas citronellolis</name>
    <dbReference type="NCBI Taxonomy" id="53408"/>
    <lineage>
        <taxon>Bacteria</taxon>
        <taxon>Pseudomonadati</taxon>
        <taxon>Pseudomonadota</taxon>
        <taxon>Gammaproteobacteria</taxon>
        <taxon>Pseudomonadales</taxon>
        <taxon>Pseudomonadaceae</taxon>
        <taxon>Pseudomonas</taxon>
    </lineage>
</organism>
<dbReference type="PANTHER" id="PTHR21064">
    <property type="entry name" value="AMINOGLYCOSIDE PHOSPHOTRANSFERASE DOMAIN-CONTAINING PROTEIN-RELATED"/>
    <property type="match status" value="1"/>
</dbReference>
<dbReference type="Proteomes" id="UP000077748">
    <property type="component" value="Chromosome"/>
</dbReference>
<feature type="domain" description="Aminoglycoside phosphotransferase" evidence="2">
    <location>
        <begin position="58"/>
        <end position="312"/>
    </location>
</feature>
<evidence type="ECO:0000313" key="3">
    <source>
        <dbReference type="EMBL" id="ANI18517.1"/>
    </source>
</evidence>
<dbReference type="EMBL" id="CP015878">
    <property type="protein sequence ID" value="ANI18517.1"/>
    <property type="molecule type" value="Genomic_DNA"/>
</dbReference>
<evidence type="ECO:0000259" key="2">
    <source>
        <dbReference type="Pfam" id="PF01636"/>
    </source>
</evidence>
<dbReference type="Gene3D" id="3.90.1200.10">
    <property type="match status" value="1"/>
</dbReference>
<comment type="similarity">
    <text evidence="1">Belongs to the pseudomonas-type ThrB family.</text>
</comment>
<dbReference type="AlphaFoldDB" id="A0A1A9KLP2"/>
<sequence length="384" mass="42349">MSQQSTHQAHGMGLDPVAADWPALNAEEVSRLLAGFPQAGDLCGLSWHSPRPFSAAALVETTGGPLFVKRHHRQVRTAPWLAEEHAFIDHLAARGAPVARVLRDSEGRSAIAAGDWTYEVHCQAQGLDLYRDALSWTPFQHLDHARAAGQALAHLHRAAEGYAAPNRGAEVLVSNFRLFGAAEPLRAIEAACRAQPALAEYLEPRHWRETIGELHLPLQRRLLPYLQRQAPLWTHNDWHASNLLWSDAGADARVVSVLDFGLSDRTFALFDLATAVERNLVPWLELDQGRAAVADLGALDALLNGYASVRPLSRDDLLALVELLPLVHADFALSEVIYFHGVLGSAPSASLAYDNYLFGHTRWFLDHEGQRLLDHLRGLAARRV</sequence>
<accession>A0A1A9KLP2</accession>
<keyword evidence="3" id="KW-0808">Transferase</keyword>
<dbReference type="Pfam" id="PF01636">
    <property type="entry name" value="APH"/>
    <property type="match status" value="1"/>
</dbReference>
<gene>
    <name evidence="3" type="ORF">A9C11_17990</name>
</gene>
<protein>
    <submittedName>
        <fullName evidence="3">Aminoglycoside phosphotransferase</fullName>
    </submittedName>
</protein>
<dbReference type="InterPro" id="IPR002575">
    <property type="entry name" value="Aminoglycoside_PTrfase"/>
</dbReference>
<name>A0A1A9KLP2_9PSED</name>
<dbReference type="InterPro" id="IPR050249">
    <property type="entry name" value="Pseudomonas-type_ThrB"/>
</dbReference>
<dbReference type="GO" id="GO:0009088">
    <property type="term" value="P:threonine biosynthetic process"/>
    <property type="evidence" value="ECO:0007669"/>
    <property type="project" value="TreeGrafter"/>
</dbReference>
<dbReference type="RefSeq" id="WP_064583462.1">
    <property type="nucleotide sequence ID" value="NZ_CP015878.1"/>
</dbReference>
<dbReference type="InterPro" id="IPR011009">
    <property type="entry name" value="Kinase-like_dom_sf"/>
</dbReference>
<evidence type="ECO:0000256" key="1">
    <source>
        <dbReference type="ARBA" id="ARBA00038240"/>
    </source>
</evidence>
<dbReference type="GO" id="GO:0004413">
    <property type="term" value="F:homoserine kinase activity"/>
    <property type="evidence" value="ECO:0007669"/>
    <property type="project" value="TreeGrafter"/>
</dbReference>
<reference evidence="3 4" key="1">
    <citation type="submission" date="2016-05" db="EMBL/GenBank/DDBJ databases">
        <title>Genome Sequence of Pseudomonas citronellolis Strain SJTE-3, an Estrogens and Persistent Organic Pollutants degradation strain.</title>
        <authorList>
            <person name="Liang R."/>
        </authorList>
    </citation>
    <scope>NUCLEOTIDE SEQUENCE [LARGE SCALE GENOMIC DNA]</scope>
    <source>
        <strain evidence="3 4">SJTE-3</strain>
    </source>
</reference>
<dbReference type="SUPFAM" id="SSF56112">
    <property type="entry name" value="Protein kinase-like (PK-like)"/>
    <property type="match status" value="1"/>
</dbReference>
<evidence type="ECO:0000313" key="4">
    <source>
        <dbReference type="Proteomes" id="UP000077748"/>
    </source>
</evidence>
<dbReference type="PANTHER" id="PTHR21064:SF6">
    <property type="entry name" value="AMINOGLYCOSIDE PHOSPHOTRANSFERASE DOMAIN-CONTAINING PROTEIN"/>
    <property type="match status" value="1"/>
</dbReference>
<proteinExistence type="inferred from homology"/>